<dbReference type="Proteomes" id="UP000323000">
    <property type="component" value="Chromosome 1"/>
</dbReference>
<dbReference type="OrthoDB" id="1925581at2759"/>
<sequence length="246" mass="27799">MSNTAFDQQISLFRFQINNKRFDDETIRILESALVSKDVKSLIEVRSCLREFLRPESVTVIHKISEKSVQQKLFILDFFVRAFALIGDVQSCLALRYEALILRDLKSASCEWLQVSHIEWLNFAEQSLVNGFCATAGKACENAQSCLRFADLETDEISEVTEKIKRMKNHAVTLAASCSVQAQAAKYLEKKTADKSKINSSHCKGKKSAASTLFRNGIKMRNLQKLQELQSLRCNSSGSYSVQDHC</sequence>
<comment type="caution">
    <text evidence="1">The sequence shown here is derived from an EMBL/GenBank/DDBJ whole genome shotgun (WGS) entry which is preliminary data.</text>
</comment>
<dbReference type="InterPro" id="IPR044969">
    <property type="entry name" value="DFO"/>
</dbReference>
<name>A0A5C7IZ18_9ROSI</name>
<dbReference type="GO" id="GO:0042138">
    <property type="term" value="P:meiotic DNA double-strand break formation"/>
    <property type="evidence" value="ECO:0007669"/>
    <property type="project" value="InterPro"/>
</dbReference>
<dbReference type="AlphaFoldDB" id="A0A5C7IZ18"/>
<protein>
    <submittedName>
        <fullName evidence="1">Uncharacterized protein</fullName>
    </submittedName>
</protein>
<evidence type="ECO:0000313" key="2">
    <source>
        <dbReference type="Proteomes" id="UP000323000"/>
    </source>
</evidence>
<organism evidence="1 2">
    <name type="scientific">Acer yangbiense</name>
    <dbReference type="NCBI Taxonomy" id="1000413"/>
    <lineage>
        <taxon>Eukaryota</taxon>
        <taxon>Viridiplantae</taxon>
        <taxon>Streptophyta</taxon>
        <taxon>Embryophyta</taxon>
        <taxon>Tracheophyta</taxon>
        <taxon>Spermatophyta</taxon>
        <taxon>Magnoliopsida</taxon>
        <taxon>eudicotyledons</taxon>
        <taxon>Gunneridae</taxon>
        <taxon>Pentapetalae</taxon>
        <taxon>rosids</taxon>
        <taxon>malvids</taxon>
        <taxon>Sapindales</taxon>
        <taxon>Sapindaceae</taxon>
        <taxon>Hippocastanoideae</taxon>
        <taxon>Acereae</taxon>
        <taxon>Acer</taxon>
    </lineage>
</organism>
<dbReference type="PANTHER" id="PTHR37176:SF1">
    <property type="entry name" value="PROTEIN DOUBLE-STRAND BREAK FORMATION"/>
    <property type="match status" value="1"/>
</dbReference>
<dbReference type="EMBL" id="VAHF01000001">
    <property type="protein sequence ID" value="TXG74463.1"/>
    <property type="molecule type" value="Genomic_DNA"/>
</dbReference>
<proteinExistence type="predicted"/>
<accession>A0A5C7IZ18</accession>
<dbReference type="PANTHER" id="PTHR37176">
    <property type="entry name" value="F10K1.23"/>
    <property type="match status" value="1"/>
</dbReference>
<reference evidence="2" key="1">
    <citation type="journal article" date="2019" name="Gigascience">
        <title>De novo genome assembly of the endangered Acer yangbiense, a plant species with extremely small populations endemic to Yunnan Province, China.</title>
        <authorList>
            <person name="Yang J."/>
            <person name="Wariss H.M."/>
            <person name="Tao L."/>
            <person name="Zhang R."/>
            <person name="Yun Q."/>
            <person name="Hollingsworth P."/>
            <person name="Dao Z."/>
            <person name="Luo G."/>
            <person name="Guo H."/>
            <person name="Ma Y."/>
            <person name="Sun W."/>
        </authorList>
    </citation>
    <scope>NUCLEOTIDE SEQUENCE [LARGE SCALE GENOMIC DNA]</scope>
    <source>
        <strain evidence="2">cv. Malutang</strain>
    </source>
</reference>
<keyword evidence="2" id="KW-1185">Reference proteome</keyword>
<evidence type="ECO:0000313" key="1">
    <source>
        <dbReference type="EMBL" id="TXG74463.1"/>
    </source>
</evidence>
<gene>
    <name evidence="1" type="ORF">EZV62_003042</name>
</gene>